<keyword evidence="3" id="KW-1185">Reference proteome</keyword>
<organism evidence="2 3">
    <name type="scientific">Evansella vedderi</name>
    <dbReference type="NCBI Taxonomy" id="38282"/>
    <lineage>
        <taxon>Bacteria</taxon>
        <taxon>Bacillati</taxon>
        <taxon>Bacillota</taxon>
        <taxon>Bacilli</taxon>
        <taxon>Bacillales</taxon>
        <taxon>Bacillaceae</taxon>
        <taxon>Evansella</taxon>
    </lineage>
</organism>
<dbReference type="GO" id="GO:0047663">
    <property type="term" value="F:aminoglycoside 6'-N-acetyltransferase activity"/>
    <property type="evidence" value="ECO:0007669"/>
    <property type="project" value="UniProtKB-EC"/>
</dbReference>
<dbReference type="InterPro" id="IPR000182">
    <property type="entry name" value="GNAT_dom"/>
</dbReference>
<evidence type="ECO:0000259" key="1">
    <source>
        <dbReference type="PROSITE" id="PS51186"/>
    </source>
</evidence>
<keyword evidence="2" id="KW-0808">Transferase</keyword>
<dbReference type="SUPFAM" id="SSF55729">
    <property type="entry name" value="Acyl-CoA N-acyltransferases (Nat)"/>
    <property type="match status" value="1"/>
</dbReference>
<protein>
    <submittedName>
        <fullName evidence="2">Aminoglycoside 6'-N-acetyltransferase I</fullName>
        <ecNumber evidence="2">2.3.1.82</ecNumber>
    </submittedName>
</protein>
<accession>A0ABT9ZWM4</accession>
<proteinExistence type="predicted"/>
<sequence>MKIIDLTTSDEQYIYQTAEILVDGFKENWPEAWPTLESALEEVQDSISNDKISRIALDPETDHVLGWIGAISERRGKVWELHPLVVRKDKQKTGIGKALVLDLERQAKVRGGLTIWLGTDDENFMTTISGKDLYPNLLENLQNIQNIKGHPYEFYLKLGFSLSGVLPDANGPGKPDIFMSKKIY</sequence>
<dbReference type="PROSITE" id="PS51186">
    <property type="entry name" value="GNAT"/>
    <property type="match status" value="1"/>
</dbReference>
<dbReference type="Pfam" id="PF00583">
    <property type="entry name" value="Acetyltransf_1"/>
    <property type="match status" value="1"/>
</dbReference>
<dbReference type="Proteomes" id="UP001230005">
    <property type="component" value="Unassembled WGS sequence"/>
</dbReference>
<feature type="domain" description="N-acetyltransferase" evidence="1">
    <location>
        <begin position="4"/>
        <end position="184"/>
    </location>
</feature>
<evidence type="ECO:0000313" key="3">
    <source>
        <dbReference type="Proteomes" id="UP001230005"/>
    </source>
</evidence>
<evidence type="ECO:0000313" key="2">
    <source>
        <dbReference type="EMBL" id="MDQ0255147.1"/>
    </source>
</evidence>
<keyword evidence="2" id="KW-0012">Acyltransferase</keyword>
<dbReference type="Gene3D" id="3.40.630.30">
    <property type="match status" value="1"/>
</dbReference>
<dbReference type="RefSeq" id="WP_307326088.1">
    <property type="nucleotide sequence ID" value="NZ_JAUSUG010000009.1"/>
</dbReference>
<dbReference type="CDD" id="cd04301">
    <property type="entry name" value="NAT_SF"/>
    <property type="match status" value="1"/>
</dbReference>
<name>A0ABT9ZWM4_9BACI</name>
<dbReference type="InterPro" id="IPR016181">
    <property type="entry name" value="Acyl_CoA_acyltransferase"/>
</dbReference>
<comment type="caution">
    <text evidence="2">The sequence shown here is derived from an EMBL/GenBank/DDBJ whole genome shotgun (WGS) entry which is preliminary data.</text>
</comment>
<gene>
    <name evidence="2" type="ORF">J2S74_002529</name>
</gene>
<dbReference type="EMBL" id="JAUSUG010000009">
    <property type="protein sequence ID" value="MDQ0255147.1"/>
    <property type="molecule type" value="Genomic_DNA"/>
</dbReference>
<dbReference type="EC" id="2.3.1.82" evidence="2"/>
<reference evidence="2 3" key="1">
    <citation type="submission" date="2023-07" db="EMBL/GenBank/DDBJ databases">
        <title>Genomic Encyclopedia of Type Strains, Phase IV (KMG-IV): sequencing the most valuable type-strain genomes for metagenomic binning, comparative biology and taxonomic classification.</title>
        <authorList>
            <person name="Goeker M."/>
        </authorList>
    </citation>
    <scope>NUCLEOTIDE SEQUENCE [LARGE SCALE GENOMIC DNA]</scope>
    <source>
        <strain evidence="2 3">DSM 9768</strain>
    </source>
</reference>